<evidence type="ECO:0000256" key="1">
    <source>
        <dbReference type="SAM" id="MobiDB-lite"/>
    </source>
</evidence>
<name>A0A6V7PXN9_ANACO</name>
<proteinExistence type="predicted"/>
<evidence type="ECO:0000313" key="2">
    <source>
        <dbReference type="EMBL" id="CAD1835632.1"/>
    </source>
</evidence>
<gene>
    <name evidence="2" type="ORF">CB5_LOCUS18843</name>
</gene>
<accession>A0A6V7PXN9</accession>
<dbReference type="EMBL" id="LR862153">
    <property type="protein sequence ID" value="CAD1835632.1"/>
    <property type="molecule type" value="Genomic_DNA"/>
</dbReference>
<feature type="compositionally biased region" description="Basic residues" evidence="1">
    <location>
        <begin position="67"/>
        <end position="88"/>
    </location>
</feature>
<protein>
    <submittedName>
        <fullName evidence="2">Uncharacterized protein</fullName>
    </submittedName>
</protein>
<sequence length="112" mass="13363">MAPREASKRAKRRREKKRRRERVDKEKKKKREFRGRSRKRRGKGTKERRDDTYTVSKNGLLHPPHSSTRRLGRGHWRPPAQHSRRHGRGIGSMQLYNLIEDSTTAKISRVQN</sequence>
<feature type="compositionally biased region" description="Basic residues" evidence="1">
    <location>
        <begin position="27"/>
        <end position="43"/>
    </location>
</feature>
<dbReference type="AlphaFoldDB" id="A0A6V7PXN9"/>
<feature type="region of interest" description="Disordered" evidence="1">
    <location>
        <begin position="1"/>
        <end position="91"/>
    </location>
</feature>
<reference evidence="2" key="1">
    <citation type="submission" date="2020-07" db="EMBL/GenBank/DDBJ databases">
        <authorList>
            <person name="Lin J."/>
        </authorList>
    </citation>
    <scope>NUCLEOTIDE SEQUENCE</scope>
</reference>
<feature type="compositionally biased region" description="Basic residues" evidence="1">
    <location>
        <begin position="9"/>
        <end position="20"/>
    </location>
</feature>
<organism evidence="2">
    <name type="scientific">Ananas comosus var. bracteatus</name>
    <name type="common">red pineapple</name>
    <dbReference type="NCBI Taxonomy" id="296719"/>
    <lineage>
        <taxon>Eukaryota</taxon>
        <taxon>Viridiplantae</taxon>
        <taxon>Streptophyta</taxon>
        <taxon>Embryophyta</taxon>
        <taxon>Tracheophyta</taxon>
        <taxon>Spermatophyta</taxon>
        <taxon>Magnoliopsida</taxon>
        <taxon>Liliopsida</taxon>
        <taxon>Poales</taxon>
        <taxon>Bromeliaceae</taxon>
        <taxon>Bromelioideae</taxon>
        <taxon>Ananas</taxon>
    </lineage>
</organism>